<reference evidence="1" key="1">
    <citation type="submission" date="2023-05" db="EMBL/GenBank/DDBJ databases">
        <authorList>
            <person name="Stuckert A."/>
        </authorList>
    </citation>
    <scope>NUCLEOTIDE SEQUENCE</scope>
</reference>
<organism evidence="1 2">
    <name type="scientific">Staurois parvus</name>
    <dbReference type="NCBI Taxonomy" id="386267"/>
    <lineage>
        <taxon>Eukaryota</taxon>
        <taxon>Metazoa</taxon>
        <taxon>Chordata</taxon>
        <taxon>Craniata</taxon>
        <taxon>Vertebrata</taxon>
        <taxon>Euteleostomi</taxon>
        <taxon>Amphibia</taxon>
        <taxon>Batrachia</taxon>
        <taxon>Anura</taxon>
        <taxon>Neobatrachia</taxon>
        <taxon>Ranoidea</taxon>
        <taxon>Ranidae</taxon>
        <taxon>Staurois</taxon>
    </lineage>
</organism>
<sequence length="56" mass="6041">MPASAGGDGRGCCRGHIAGAQGKVSEEQMPEQCRMVFPSVARGYRSCYTREYRQGG</sequence>
<dbReference type="Proteomes" id="UP001162483">
    <property type="component" value="Unassembled WGS sequence"/>
</dbReference>
<name>A0ABN9B0C3_9NEOB</name>
<comment type="caution">
    <text evidence="1">The sequence shown here is derived from an EMBL/GenBank/DDBJ whole genome shotgun (WGS) entry which is preliminary data.</text>
</comment>
<gene>
    <name evidence="1" type="ORF">SPARVUS_LOCUS1666445</name>
</gene>
<keyword evidence="2" id="KW-1185">Reference proteome</keyword>
<proteinExistence type="predicted"/>
<accession>A0ABN9B0C3</accession>
<protein>
    <submittedName>
        <fullName evidence="1">Uncharacterized protein</fullName>
    </submittedName>
</protein>
<feature type="non-terminal residue" evidence="1">
    <location>
        <position position="56"/>
    </location>
</feature>
<dbReference type="EMBL" id="CATNWA010001354">
    <property type="protein sequence ID" value="CAI9539920.1"/>
    <property type="molecule type" value="Genomic_DNA"/>
</dbReference>
<evidence type="ECO:0000313" key="2">
    <source>
        <dbReference type="Proteomes" id="UP001162483"/>
    </source>
</evidence>
<evidence type="ECO:0000313" key="1">
    <source>
        <dbReference type="EMBL" id="CAI9539920.1"/>
    </source>
</evidence>